<dbReference type="PANTHER" id="PTHR43133:SF8">
    <property type="entry name" value="RNA POLYMERASE SIGMA FACTOR HI_1459-RELATED"/>
    <property type="match status" value="1"/>
</dbReference>
<keyword evidence="2" id="KW-0805">Transcription regulation</keyword>
<evidence type="ECO:0000256" key="5">
    <source>
        <dbReference type="ARBA" id="ARBA00023163"/>
    </source>
</evidence>
<dbReference type="NCBIfam" id="TIGR02937">
    <property type="entry name" value="sigma70-ECF"/>
    <property type="match status" value="1"/>
</dbReference>
<evidence type="ECO:0000256" key="1">
    <source>
        <dbReference type="ARBA" id="ARBA00010641"/>
    </source>
</evidence>
<dbReference type="SUPFAM" id="SSF88659">
    <property type="entry name" value="Sigma3 and sigma4 domains of RNA polymerase sigma factors"/>
    <property type="match status" value="1"/>
</dbReference>
<dbReference type="PANTHER" id="PTHR43133">
    <property type="entry name" value="RNA POLYMERASE ECF-TYPE SIGMA FACTO"/>
    <property type="match status" value="1"/>
</dbReference>
<dbReference type="GO" id="GO:0016987">
    <property type="term" value="F:sigma factor activity"/>
    <property type="evidence" value="ECO:0007669"/>
    <property type="project" value="UniProtKB-KW"/>
</dbReference>
<evidence type="ECO:0000313" key="9">
    <source>
        <dbReference type="Proteomes" id="UP001304300"/>
    </source>
</evidence>
<comment type="similarity">
    <text evidence="1">Belongs to the sigma-70 factor family. ECF subfamily.</text>
</comment>
<dbReference type="InterPro" id="IPR036388">
    <property type="entry name" value="WH-like_DNA-bd_sf"/>
</dbReference>
<evidence type="ECO:0000313" key="8">
    <source>
        <dbReference type="EMBL" id="WOO39640.1"/>
    </source>
</evidence>
<sequence>MKREQYESIVRRWYDPLYRFALSLCCNSDDALDLTQSAFFKLASKSHTLKDESKIKTWLFSVTHREFIDQYRRSRRFPHYDLDSVFGLPSTTPPPSGTALDARQALDALKHLDDIYRVPLILFYLEDLSYREIASILEIPIGTVMSRLRRGKDRLRKHIEHPEQMNKGKVIEFKKANDG</sequence>
<dbReference type="EMBL" id="CP136920">
    <property type="protein sequence ID" value="WOO39640.1"/>
    <property type="molecule type" value="Genomic_DNA"/>
</dbReference>
<dbReference type="GO" id="GO:0006352">
    <property type="term" value="P:DNA-templated transcription initiation"/>
    <property type="evidence" value="ECO:0007669"/>
    <property type="project" value="InterPro"/>
</dbReference>
<keyword evidence="9" id="KW-1185">Reference proteome</keyword>
<keyword evidence="5" id="KW-0804">Transcription</keyword>
<keyword evidence="4" id="KW-0238">DNA-binding</keyword>
<evidence type="ECO:0000259" key="6">
    <source>
        <dbReference type="Pfam" id="PF04542"/>
    </source>
</evidence>
<evidence type="ECO:0000259" key="7">
    <source>
        <dbReference type="Pfam" id="PF08281"/>
    </source>
</evidence>
<dbReference type="AlphaFoldDB" id="A0AAQ3L989"/>
<feature type="domain" description="RNA polymerase sigma factor 70 region 4 type 2" evidence="7">
    <location>
        <begin position="104"/>
        <end position="155"/>
    </location>
</feature>
<dbReference type="Gene3D" id="1.10.1740.10">
    <property type="match status" value="1"/>
</dbReference>
<evidence type="ECO:0000256" key="4">
    <source>
        <dbReference type="ARBA" id="ARBA00023125"/>
    </source>
</evidence>
<dbReference type="InterPro" id="IPR013325">
    <property type="entry name" value="RNA_pol_sigma_r2"/>
</dbReference>
<dbReference type="SUPFAM" id="SSF88946">
    <property type="entry name" value="Sigma2 domain of RNA polymerase sigma factors"/>
    <property type="match status" value="1"/>
</dbReference>
<feature type="domain" description="RNA polymerase sigma-70 region 2" evidence="6">
    <location>
        <begin position="9"/>
        <end position="76"/>
    </location>
</feature>
<protein>
    <submittedName>
        <fullName evidence="8">RNA polymerase sigma factor</fullName>
    </submittedName>
</protein>
<dbReference type="InterPro" id="IPR039425">
    <property type="entry name" value="RNA_pol_sigma-70-like"/>
</dbReference>
<accession>A0AAQ3L989</accession>
<dbReference type="InterPro" id="IPR014284">
    <property type="entry name" value="RNA_pol_sigma-70_dom"/>
</dbReference>
<name>A0AAQ3L989_9BACT</name>
<dbReference type="Pfam" id="PF08281">
    <property type="entry name" value="Sigma70_r4_2"/>
    <property type="match status" value="1"/>
</dbReference>
<proteinExistence type="inferred from homology"/>
<gene>
    <name evidence="8" type="ORF">RZN69_13535</name>
</gene>
<dbReference type="Proteomes" id="UP001304300">
    <property type="component" value="Chromosome"/>
</dbReference>
<dbReference type="KEGG" id="puo:RZN69_13535"/>
<keyword evidence="3" id="KW-0731">Sigma factor</keyword>
<dbReference type="InterPro" id="IPR007627">
    <property type="entry name" value="RNA_pol_sigma70_r2"/>
</dbReference>
<dbReference type="InterPro" id="IPR013324">
    <property type="entry name" value="RNA_pol_sigma_r3/r4-like"/>
</dbReference>
<evidence type="ECO:0000256" key="3">
    <source>
        <dbReference type="ARBA" id="ARBA00023082"/>
    </source>
</evidence>
<dbReference type="RefSeq" id="WP_317831610.1">
    <property type="nucleotide sequence ID" value="NZ_CP136920.1"/>
</dbReference>
<dbReference type="CDD" id="cd06171">
    <property type="entry name" value="Sigma70_r4"/>
    <property type="match status" value="1"/>
</dbReference>
<dbReference type="Gene3D" id="1.10.10.10">
    <property type="entry name" value="Winged helix-like DNA-binding domain superfamily/Winged helix DNA-binding domain"/>
    <property type="match status" value="1"/>
</dbReference>
<reference evidence="8 9" key="1">
    <citation type="submission" date="2023-10" db="EMBL/GenBank/DDBJ databases">
        <title>Rubellicoccus peritrichatus gen. nov., sp. nov., isolated from an algae of coral reef tank.</title>
        <authorList>
            <person name="Luo J."/>
        </authorList>
    </citation>
    <scope>NUCLEOTIDE SEQUENCE [LARGE SCALE GENOMIC DNA]</scope>
    <source>
        <strain evidence="8 9">CR14</strain>
    </source>
</reference>
<organism evidence="8 9">
    <name type="scientific">Rubellicoccus peritrichatus</name>
    <dbReference type="NCBI Taxonomy" id="3080537"/>
    <lineage>
        <taxon>Bacteria</taxon>
        <taxon>Pseudomonadati</taxon>
        <taxon>Verrucomicrobiota</taxon>
        <taxon>Opitutia</taxon>
        <taxon>Puniceicoccales</taxon>
        <taxon>Cerasicoccaceae</taxon>
        <taxon>Rubellicoccus</taxon>
    </lineage>
</organism>
<dbReference type="GO" id="GO:0003677">
    <property type="term" value="F:DNA binding"/>
    <property type="evidence" value="ECO:0007669"/>
    <property type="project" value="UniProtKB-KW"/>
</dbReference>
<dbReference type="Pfam" id="PF04542">
    <property type="entry name" value="Sigma70_r2"/>
    <property type="match status" value="1"/>
</dbReference>
<evidence type="ECO:0000256" key="2">
    <source>
        <dbReference type="ARBA" id="ARBA00023015"/>
    </source>
</evidence>
<dbReference type="InterPro" id="IPR013249">
    <property type="entry name" value="RNA_pol_sigma70_r4_t2"/>
</dbReference>